<dbReference type="NCBIfam" id="NF001964">
    <property type="entry name" value="PRK00741.1"/>
    <property type="match status" value="1"/>
</dbReference>
<dbReference type="HAMAP" id="MF_00072">
    <property type="entry name" value="Rel_fac_3"/>
    <property type="match status" value="1"/>
</dbReference>
<dbReference type="FunFam" id="3.30.70.3280:FF:000001">
    <property type="entry name" value="Peptide chain release factor 3"/>
    <property type="match status" value="1"/>
</dbReference>
<feature type="binding site" evidence="9">
    <location>
        <begin position="141"/>
        <end position="144"/>
    </location>
    <ligand>
        <name>GTP</name>
        <dbReference type="ChEBI" id="CHEBI:37565"/>
    </ligand>
</feature>
<dbReference type="SUPFAM" id="SSF52540">
    <property type="entry name" value="P-loop containing nucleoside triphosphate hydrolases"/>
    <property type="match status" value="1"/>
</dbReference>
<evidence type="ECO:0000256" key="3">
    <source>
        <dbReference type="ARBA" id="ARBA00022490"/>
    </source>
</evidence>
<dbReference type="InterPro" id="IPR004548">
    <property type="entry name" value="PrfC"/>
</dbReference>
<dbReference type="Pfam" id="PF16658">
    <property type="entry name" value="RF3_C"/>
    <property type="match status" value="1"/>
</dbReference>
<dbReference type="InterPro" id="IPR035647">
    <property type="entry name" value="EFG_III/V"/>
</dbReference>
<protein>
    <recommendedName>
        <fullName evidence="8 9">Peptide chain release factor 3</fullName>
        <shortName evidence="9">RF-3</shortName>
    </recommendedName>
</protein>
<dbReference type="Proteomes" id="UP000094412">
    <property type="component" value="Unassembled WGS sequence"/>
</dbReference>
<dbReference type="RefSeq" id="WP_024923294.1">
    <property type="nucleotide sequence ID" value="NZ_MDEO01000036.1"/>
</dbReference>
<feature type="binding site" evidence="9">
    <location>
        <begin position="87"/>
        <end position="91"/>
    </location>
    <ligand>
        <name>GTP</name>
        <dbReference type="ChEBI" id="CHEBI:37565"/>
    </ligand>
</feature>
<dbReference type="PANTHER" id="PTHR43556:SF2">
    <property type="entry name" value="PEPTIDE CHAIN RELEASE FACTOR RF3"/>
    <property type="match status" value="1"/>
</dbReference>
<dbReference type="Pfam" id="PF22042">
    <property type="entry name" value="EF-G_D2"/>
    <property type="match status" value="1"/>
</dbReference>
<dbReference type="InterPro" id="IPR053905">
    <property type="entry name" value="EF-G-like_DII"/>
</dbReference>
<evidence type="ECO:0000256" key="7">
    <source>
        <dbReference type="ARBA" id="ARBA00025017"/>
    </source>
</evidence>
<dbReference type="SUPFAM" id="SSF50447">
    <property type="entry name" value="Translation proteins"/>
    <property type="match status" value="1"/>
</dbReference>
<dbReference type="PANTHER" id="PTHR43556">
    <property type="entry name" value="PEPTIDE CHAIN RELEASE FACTOR RF3"/>
    <property type="match status" value="1"/>
</dbReference>
<dbReference type="PRINTS" id="PR00315">
    <property type="entry name" value="ELONGATNFCT"/>
</dbReference>
<dbReference type="GO" id="GO:0005525">
    <property type="term" value="F:GTP binding"/>
    <property type="evidence" value="ECO:0007669"/>
    <property type="project" value="UniProtKB-UniRule"/>
</dbReference>
<comment type="function">
    <text evidence="7 9">Increases the formation of ribosomal termination complexes and stimulates activities of RF-1 and RF-2. It binds guanine nucleotides and has strong preference for UGA stop codons. It may interact directly with the ribosome. The stimulation of RF-1 and RF-2 is significantly reduced by GTP and GDP, but not by GMP.</text>
</comment>
<dbReference type="FunFam" id="3.40.50.300:FF:000542">
    <property type="entry name" value="Peptide chain release factor 3"/>
    <property type="match status" value="1"/>
</dbReference>
<feature type="domain" description="Tr-type G" evidence="11">
    <location>
        <begin position="10"/>
        <end position="274"/>
    </location>
</feature>
<evidence type="ECO:0000256" key="6">
    <source>
        <dbReference type="ARBA" id="ARBA00023134"/>
    </source>
</evidence>
<comment type="caution">
    <text evidence="12">The sequence shown here is derived from an EMBL/GenBank/DDBJ whole genome shotgun (WGS) entry which is preliminary data.</text>
</comment>
<dbReference type="Gene3D" id="2.40.30.10">
    <property type="entry name" value="Translation factors"/>
    <property type="match status" value="1"/>
</dbReference>
<dbReference type="InterPro" id="IPR032090">
    <property type="entry name" value="RF3_C"/>
</dbReference>
<dbReference type="NCBIfam" id="TIGR00231">
    <property type="entry name" value="small_GTP"/>
    <property type="match status" value="1"/>
</dbReference>
<proteinExistence type="inferred from homology"/>
<dbReference type="CDD" id="cd04169">
    <property type="entry name" value="RF3"/>
    <property type="match status" value="1"/>
</dbReference>
<dbReference type="GO" id="GO:0005829">
    <property type="term" value="C:cytosol"/>
    <property type="evidence" value="ECO:0007669"/>
    <property type="project" value="TreeGrafter"/>
</dbReference>
<dbReference type="InterPro" id="IPR031157">
    <property type="entry name" value="G_TR_CS"/>
</dbReference>
<reference evidence="12 13" key="1">
    <citation type="submission" date="2016-08" db="EMBL/GenBank/DDBJ databases">
        <title>Whole genome sequence of Mesorhizobium sp. strain UASWS1009 isolated from industrial sewage.</title>
        <authorList>
            <person name="Crovadore J."/>
            <person name="Calmin G."/>
            <person name="Chablais R."/>
            <person name="Cochard B."/>
            <person name="Lefort F."/>
        </authorList>
    </citation>
    <scope>NUCLEOTIDE SEQUENCE [LARGE SCALE GENOMIC DNA]</scope>
    <source>
        <strain evidence="12 13">UASWS1009</strain>
    </source>
</reference>
<keyword evidence="5 9" id="KW-0648">Protein biosynthesis</keyword>
<evidence type="ECO:0000256" key="8">
    <source>
        <dbReference type="ARBA" id="ARBA00073639"/>
    </source>
</evidence>
<dbReference type="Gene3D" id="3.40.50.300">
    <property type="entry name" value="P-loop containing nucleotide triphosphate hydrolases"/>
    <property type="match status" value="1"/>
</dbReference>
<organism evidence="12 13">
    <name type="scientific">Mesorhizobium hungaricum</name>
    <dbReference type="NCBI Taxonomy" id="1566387"/>
    <lineage>
        <taxon>Bacteria</taxon>
        <taxon>Pseudomonadati</taxon>
        <taxon>Pseudomonadota</taxon>
        <taxon>Alphaproteobacteria</taxon>
        <taxon>Hyphomicrobiales</taxon>
        <taxon>Phyllobacteriaceae</taxon>
        <taxon>Mesorhizobium</taxon>
    </lineage>
</organism>
<evidence type="ECO:0000313" key="13">
    <source>
        <dbReference type="Proteomes" id="UP000094412"/>
    </source>
</evidence>
<dbReference type="InterPro" id="IPR038467">
    <property type="entry name" value="RF3_dom_3_sf"/>
</dbReference>
<evidence type="ECO:0000256" key="5">
    <source>
        <dbReference type="ARBA" id="ARBA00022917"/>
    </source>
</evidence>
<evidence type="ECO:0000259" key="11">
    <source>
        <dbReference type="PROSITE" id="PS51722"/>
    </source>
</evidence>
<dbReference type="GO" id="GO:0097216">
    <property type="term" value="F:guanosine tetraphosphate binding"/>
    <property type="evidence" value="ECO:0007669"/>
    <property type="project" value="UniProtKB-ARBA"/>
</dbReference>
<dbReference type="FunFam" id="2.40.30.10:FF:000040">
    <property type="entry name" value="Peptide chain release factor 3"/>
    <property type="match status" value="1"/>
</dbReference>
<dbReference type="Gene3D" id="3.30.70.3280">
    <property type="entry name" value="Peptide chain release factor 3, domain III"/>
    <property type="match status" value="1"/>
</dbReference>
<evidence type="ECO:0000256" key="1">
    <source>
        <dbReference type="ARBA" id="ARBA00004496"/>
    </source>
</evidence>
<comment type="subcellular location">
    <subcellularLocation>
        <location evidence="1 9">Cytoplasm</location>
    </subcellularLocation>
</comment>
<evidence type="ECO:0000256" key="2">
    <source>
        <dbReference type="ARBA" id="ARBA00009978"/>
    </source>
</evidence>
<accession>A0A1C2DED5</accession>
<dbReference type="InterPro" id="IPR005225">
    <property type="entry name" value="Small_GTP-bd"/>
</dbReference>
<dbReference type="GO" id="GO:0016149">
    <property type="term" value="F:translation release factor activity, codon specific"/>
    <property type="evidence" value="ECO:0007669"/>
    <property type="project" value="UniProtKB-UniRule"/>
</dbReference>
<dbReference type="PROSITE" id="PS00301">
    <property type="entry name" value="G_TR_1"/>
    <property type="match status" value="1"/>
</dbReference>
<dbReference type="InterPro" id="IPR000795">
    <property type="entry name" value="T_Tr_GTP-bd_dom"/>
</dbReference>
<evidence type="ECO:0000256" key="4">
    <source>
        <dbReference type="ARBA" id="ARBA00022741"/>
    </source>
</evidence>
<dbReference type="Pfam" id="PF00009">
    <property type="entry name" value="GTP_EFTU"/>
    <property type="match status" value="1"/>
</dbReference>
<gene>
    <name evidence="9" type="primary">prfC</name>
    <name evidence="12" type="ORF">QV13_26490</name>
</gene>
<dbReference type="STRING" id="1566387.QV13_26490"/>
<dbReference type="InterPro" id="IPR041732">
    <property type="entry name" value="RF3_GTP-bd"/>
</dbReference>
<comment type="similarity">
    <text evidence="2 9">Belongs to the TRAFAC class translation factor GTPase superfamily. Classic translation factor GTPase family. PrfC subfamily.</text>
</comment>
<keyword evidence="3 9" id="KW-0963">Cytoplasm</keyword>
<evidence type="ECO:0000256" key="10">
    <source>
        <dbReference type="SAM" id="MobiDB-lite"/>
    </source>
</evidence>
<dbReference type="NCBIfam" id="TIGR00503">
    <property type="entry name" value="prfC"/>
    <property type="match status" value="1"/>
</dbReference>
<evidence type="ECO:0000256" key="9">
    <source>
        <dbReference type="HAMAP-Rule" id="MF_00072"/>
    </source>
</evidence>
<dbReference type="GO" id="GO:0006449">
    <property type="term" value="P:regulation of translational termination"/>
    <property type="evidence" value="ECO:0007669"/>
    <property type="project" value="UniProtKB-UniRule"/>
</dbReference>
<dbReference type="GO" id="GO:0016150">
    <property type="term" value="F:translation release factor activity, codon nonspecific"/>
    <property type="evidence" value="ECO:0007669"/>
    <property type="project" value="TreeGrafter"/>
</dbReference>
<dbReference type="EMBL" id="MDEO01000036">
    <property type="protein sequence ID" value="OCX13087.1"/>
    <property type="molecule type" value="Genomic_DNA"/>
</dbReference>
<dbReference type="AlphaFoldDB" id="A0A1C2DED5"/>
<dbReference type="SUPFAM" id="SSF54980">
    <property type="entry name" value="EF-G C-terminal domain-like"/>
    <property type="match status" value="1"/>
</dbReference>
<keyword evidence="6 9" id="KW-0342">GTP-binding</keyword>
<comment type="caution">
    <text evidence="9">Lacks conserved residue(s) required for the propagation of feature annotation.</text>
</comment>
<dbReference type="OrthoDB" id="9802948at2"/>
<keyword evidence="13" id="KW-1185">Reference proteome</keyword>
<dbReference type="InterPro" id="IPR009000">
    <property type="entry name" value="Transl_B-barrel_sf"/>
</dbReference>
<dbReference type="InterPro" id="IPR027417">
    <property type="entry name" value="P-loop_NTPase"/>
</dbReference>
<feature type="region of interest" description="Disordered" evidence="10">
    <location>
        <begin position="189"/>
        <end position="213"/>
    </location>
</feature>
<name>A0A1C2DED5_9HYPH</name>
<dbReference type="PROSITE" id="PS51722">
    <property type="entry name" value="G_TR_2"/>
    <property type="match status" value="1"/>
</dbReference>
<keyword evidence="4 9" id="KW-0547">Nucleotide-binding</keyword>
<evidence type="ECO:0000313" key="12">
    <source>
        <dbReference type="EMBL" id="OCX13087.1"/>
    </source>
</evidence>
<sequence length="530" mass="59604">MTETIEKAVARRRTFAIIAHPDAGKTTLTEKLLLFGGAIQLAGEVKAKKDRIQTRSDWMKIERERGISVVTSVMTFEYGDNVFNLLDTPGHEDFADDTYRTLSAVDSAVMVIDAAKGIEPRTLKLFEVCRLRDIPIITFVNKMDREARDTFEILDEIEQKLALDTAPITWPIGQGKTFAGTYHLAENAVRRNDEEEERTPVHGPDSNRAAGLLPDNDRPAFIEELELAREACRPFDLEAFRQGHLTPVYFGSALRNFGVRDLIEALGAFGPAPRAQEADTRKVEATEEKMTSFVFKIQANMDPNHRDRIAFVRVCSGELKRGMKAKLVRTGKPMSLSAPQFFFARSRITADEAYAGDVVGIPNHGTLRIGDTLTEGEDILFRGVPNFAPEILRRVRLGDAMKAKKLKEALQQMAEEGVVQLFQPEDGSPAIVGVVGALQIDVLKERLNVEYSLPVDFEMSRFSICRWIDADDKLDLTRFVEAHRGDIARDLDNDPVFLAQHEFSLNYEAERWKAIRFAAIKDYQVRDKAA</sequence>
<dbReference type="GO" id="GO:0003924">
    <property type="term" value="F:GTPase activity"/>
    <property type="evidence" value="ECO:0007669"/>
    <property type="project" value="InterPro"/>
</dbReference>